<evidence type="ECO:0000259" key="8">
    <source>
        <dbReference type="Pfam" id="PF04572"/>
    </source>
</evidence>
<reference evidence="9 10" key="1">
    <citation type="journal article" date="2018" name="Cell">
        <title>The Chara Genome: Secondary Complexity and Implications for Plant Terrestrialization.</title>
        <authorList>
            <person name="Nishiyama T."/>
            <person name="Sakayama H."/>
            <person name="Vries J.D."/>
            <person name="Buschmann H."/>
            <person name="Saint-Marcoux D."/>
            <person name="Ullrich K.K."/>
            <person name="Haas F.B."/>
            <person name="Vanderstraeten L."/>
            <person name="Becker D."/>
            <person name="Lang D."/>
            <person name="Vosolsobe S."/>
            <person name="Rombauts S."/>
            <person name="Wilhelmsson P.K.I."/>
            <person name="Janitza P."/>
            <person name="Kern R."/>
            <person name="Heyl A."/>
            <person name="Rumpler F."/>
            <person name="Villalobos L.I.A.C."/>
            <person name="Clay J.M."/>
            <person name="Skokan R."/>
            <person name="Toyoda A."/>
            <person name="Suzuki Y."/>
            <person name="Kagoshima H."/>
            <person name="Schijlen E."/>
            <person name="Tajeshwar N."/>
            <person name="Catarino B."/>
            <person name="Hetherington A.J."/>
            <person name="Saltykova A."/>
            <person name="Bonnot C."/>
            <person name="Breuninger H."/>
            <person name="Symeonidi A."/>
            <person name="Radhakrishnan G.V."/>
            <person name="Van Nieuwerburgh F."/>
            <person name="Deforce D."/>
            <person name="Chang C."/>
            <person name="Karol K.G."/>
            <person name="Hedrich R."/>
            <person name="Ulvskov P."/>
            <person name="Glockner G."/>
            <person name="Delwiche C.F."/>
            <person name="Petrasek J."/>
            <person name="Van de Peer Y."/>
            <person name="Friml J."/>
            <person name="Beilby M."/>
            <person name="Dolan L."/>
            <person name="Kohara Y."/>
            <person name="Sugano S."/>
            <person name="Fujiyama A."/>
            <person name="Delaux P.-M."/>
            <person name="Quint M."/>
            <person name="TheiBen G."/>
            <person name="Hagemann M."/>
            <person name="Harholt J."/>
            <person name="Dunand C."/>
            <person name="Zachgo S."/>
            <person name="Langdale J."/>
            <person name="Maumus F."/>
            <person name="Straeten D.V.D."/>
            <person name="Gould S.B."/>
            <person name="Rensing S.A."/>
        </authorList>
    </citation>
    <scope>NUCLEOTIDE SEQUENCE [LARGE SCALE GENOMIC DNA]</scope>
    <source>
        <strain evidence="9 10">S276</strain>
    </source>
</reference>
<dbReference type="PANTHER" id="PTHR12042:SF21">
    <property type="entry name" value="ALPHA1,4-GALACTOSYLTRANSFERASE 1-RELATED"/>
    <property type="match status" value="1"/>
</dbReference>
<keyword evidence="3" id="KW-0328">Glycosyltransferase</keyword>
<dbReference type="AlphaFoldDB" id="A0A388KZ90"/>
<dbReference type="SUPFAM" id="SSF53448">
    <property type="entry name" value="Nucleotide-diphospho-sugar transferases"/>
    <property type="match status" value="1"/>
</dbReference>
<accession>A0A388KZ90</accession>
<evidence type="ECO:0000256" key="1">
    <source>
        <dbReference type="ARBA" id="ARBA00004323"/>
    </source>
</evidence>
<feature type="compositionally biased region" description="Low complexity" evidence="7">
    <location>
        <begin position="250"/>
        <end position="260"/>
    </location>
</feature>
<dbReference type="Gene3D" id="3.90.550.20">
    <property type="match status" value="1"/>
</dbReference>
<evidence type="ECO:0000256" key="4">
    <source>
        <dbReference type="ARBA" id="ARBA00022679"/>
    </source>
</evidence>
<feature type="compositionally biased region" description="Polar residues" evidence="7">
    <location>
        <begin position="57"/>
        <end position="71"/>
    </location>
</feature>
<dbReference type="GO" id="GO:0016758">
    <property type="term" value="F:hexosyltransferase activity"/>
    <property type="evidence" value="ECO:0007669"/>
    <property type="project" value="TreeGrafter"/>
</dbReference>
<dbReference type="GO" id="GO:0006688">
    <property type="term" value="P:glycosphingolipid biosynthetic process"/>
    <property type="evidence" value="ECO:0007669"/>
    <property type="project" value="TreeGrafter"/>
</dbReference>
<keyword evidence="4" id="KW-0808">Transferase</keyword>
<evidence type="ECO:0000313" key="9">
    <source>
        <dbReference type="EMBL" id="GBG75351.1"/>
    </source>
</evidence>
<organism evidence="9 10">
    <name type="scientific">Chara braunii</name>
    <name type="common">Braun's stonewort</name>
    <dbReference type="NCBI Taxonomy" id="69332"/>
    <lineage>
        <taxon>Eukaryota</taxon>
        <taxon>Viridiplantae</taxon>
        <taxon>Streptophyta</taxon>
        <taxon>Charophyceae</taxon>
        <taxon>Charales</taxon>
        <taxon>Characeae</taxon>
        <taxon>Chara</taxon>
    </lineage>
</organism>
<feature type="compositionally biased region" description="Acidic residues" evidence="7">
    <location>
        <begin position="87"/>
        <end position="103"/>
    </location>
</feature>
<dbReference type="STRING" id="69332.A0A388KZ90"/>
<keyword evidence="10" id="KW-1185">Reference proteome</keyword>
<evidence type="ECO:0000256" key="5">
    <source>
        <dbReference type="ARBA" id="ARBA00023034"/>
    </source>
</evidence>
<dbReference type="InterPro" id="IPR007577">
    <property type="entry name" value="GlycoTrfase_DXD_sugar-bd_CS"/>
</dbReference>
<evidence type="ECO:0000256" key="7">
    <source>
        <dbReference type="SAM" id="MobiDB-lite"/>
    </source>
</evidence>
<dbReference type="Proteomes" id="UP000265515">
    <property type="component" value="Unassembled WGS sequence"/>
</dbReference>
<feature type="compositionally biased region" description="Basic and acidic residues" evidence="7">
    <location>
        <begin position="134"/>
        <end position="156"/>
    </location>
</feature>
<evidence type="ECO:0000256" key="3">
    <source>
        <dbReference type="ARBA" id="ARBA00022676"/>
    </source>
</evidence>
<dbReference type="GO" id="GO:0000139">
    <property type="term" value="C:Golgi membrane"/>
    <property type="evidence" value="ECO:0007669"/>
    <property type="project" value="UniProtKB-SubCell"/>
</dbReference>
<evidence type="ECO:0000313" key="10">
    <source>
        <dbReference type="Proteomes" id="UP000265515"/>
    </source>
</evidence>
<dbReference type="Gramene" id="GBG75351">
    <property type="protein sequence ID" value="GBG75351"/>
    <property type="gene ID" value="CBR_g19984"/>
</dbReference>
<sequence length="723" mass="79776">MKVVFSRVCVLIGSWSGLVLFAFIAMVHLHGGDVGVGVPYKPYGDVAPPWPELDSLSELTRSPSFDSQTEGSKPRTMHNRLHRGGEEGEEEGGKEEEEEEGNVGDDRPPDKYRETLRRPGEASLQVRGDGGSEGEARPDQLSDERPASTSESRRESGGQSGIGSGSPPGSASRGPTSLTSLRKGKARLTNGGGADAPDRSRQLDPSSRLRAQDSRRGVAPARSAPALGNLSESADSALPVGGASTPVELSSGGSTGSSPSRQAGHRDLQKRAAGHYAASSSSSSGRTSGSRENVAGVIRSGTAERNKSDQKIQANDCPAGVFARNRIRSAADFENVGSIPSFFTRLPRPAPSAALESSQGRRDSRASRGGGATTDTDDSNPTRRDTAPQPPLTRRLTRAAVVPYSNTTKIPDHVFFLNMYHEIRGCAHTHCSVESFLNKNPNYTVYFYSSNQTYFRTKWSERKDPRIVLKSFDFVEIFRGTPLEKWYTSGTYRNTSWIPNNLSNAARYALLWKYGGTYLDMDFISLNALPVGLGSALAAEDDKSINNAFVRFAPGHKFLLEAMEDFVRNFNGYEWGNQGPKLLTRVYMRNCLDINAVEEWLVSHKNVSRDKARARARSNTGGHLNASRLSASYIAPDFCYDLPVLSWEYCYPIYCGQPWEFKQAWKKSCKQWRQRQEKAIMVHYWGHYFPHNDTFDKDSVMAEMMRGTCPRTYHQCGWESRGL</sequence>
<comment type="subcellular location">
    <subcellularLocation>
        <location evidence="1">Golgi apparatus membrane</location>
        <topology evidence="1">Single-pass type II membrane protein</topology>
    </subcellularLocation>
</comment>
<feature type="domain" description="Alpha 1,4-glycosyltransferase" evidence="8">
    <location>
        <begin position="552"/>
        <end position="593"/>
    </location>
</feature>
<dbReference type="OrthoDB" id="409543at2759"/>
<dbReference type="PANTHER" id="PTHR12042">
    <property type="entry name" value="LACTOSYLCERAMIDE 4-ALPHA-GALACTOSYLTRANSFERASE ALPHA- 1,4-GALACTOSYLTRANSFERASE"/>
    <property type="match status" value="1"/>
</dbReference>
<dbReference type="InterPro" id="IPR007652">
    <property type="entry name" value="A1-4-GlycosylTfrase_dom"/>
</dbReference>
<keyword evidence="6" id="KW-0472">Membrane</keyword>
<feature type="region of interest" description="Disordered" evidence="7">
    <location>
        <begin position="340"/>
        <end position="398"/>
    </location>
</feature>
<dbReference type="InterPro" id="IPR051981">
    <property type="entry name" value="Glycosyltransf_32"/>
</dbReference>
<gene>
    <name evidence="9" type="ORF">CBR_g19984</name>
</gene>
<dbReference type="InterPro" id="IPR029044">
    <property type="entry name" value="Nucleotide-diphossugar_trans"/>
</dbReference>
<dbReference type="Pfam" id="PF04488">
    <property type="entry name" value="Gly_transf_sug"/>
    <property type="match status" value="1"/>
</dbReference>
<dbReference type="EMBL" id="BFEA01000223">
    <property type="protein sequence ID" value="GBG75351.1"/>
    <property type="molecule type" value="Genomic_DNA"/>
</dbReference>
<feature type="compositionally biased region" description="Low complexity" evidence="7">
    <location>
        <begin position="167"/>
        <end position="177"/>
    </location>
</feature>
<protein>
    <recommendedName>
        <fullName evidence="8">Alpha 1,4-glycosyltransferase domain-containing protein</fullName>
    </recommendedName>
</protein>
<name>A0A388KZ90_CHABU</name>
<evidence type="ECO:0000256" key="6">
    <source>
        <dbReference type="ARBA" id="ARBA00023136"/>
    </source>
</evidence>
<dbReference type="Pfam" id="PF04572">
    <property type="entry name" value="Gb3_synth"/>
    <property type="match status" value="1"/>
</dbReference>
<proteinExistence type="inferred from homology"/>
<feature type="region of interest" description="Disordered" evidence="7">
    <location>
        <begin position="54"/>
        <end position="312"/>
    </location>
</feature>
<comment type="caution">
    <text evidence="9">The sequence shown here is derived from an EMBL/GenBank/DDBJ whole genome shotgun (WGS) entry which is preliminary data.</text>
</comment>
<comment type="similarity">
    <text evidence="2">Belongs to the glycosyltransferase 32 family.</text>
</comment>
<feature type="compositionally biased region" description="Basic and acidic residues" evidence="7">
    <location>
        <begin position="104"/>
        <end position="120"/>
    </location>
</feature>
<keyword evidence="5" id="KW-0333">Golgi apparatus</keyword>
<evidence type="ECO:0000256" key="2">
    <source>
        <dbReference type="ARBA" id="ARBA00009003"/>
    </source>
</evidence>
<feature type="compositionally biased region" description="Low complexity" evidence="7">
    <location>
        <begin position="274"/>
        <end position="291"/>
    </location>
</feature>